<evidence type="ECO:0000313" key="3">
    <source>
        <dbReference type="EMBL" id="KAK8741734.1"/>
    </source>
</evidence>
<keyword evidence="1" id="KW-0732">Signal</keyword>
<organism evidence="3 4">
    <name type="scientific">Cherax quadricarinatus</name>
    <name type="common">Australian red claw crayfish</name>
    <dbReference type="NCBI Taxonomy" id="27406"/>
    <lineage>
        <taxon>Eukaryota</taxon>
        <taxon>Metazoa</taxon>
        <taxon>Ecdysozoa</taxon>
        <taxon>Arthropoda</taxon>
        <taxon>Crustacea</taxon>
        <taxon>Multicrustacea</taxon>
        <taxon>Malacostraca</taxon>
        <taxon>Eumalacostraca</taxon>
        <taxon>Eucarida</taxon>
        <taxon>Decapoda</taxon>
        <taxon>Pleocyemata</taxon>
        <taxon>Astacidea</taxon>
        <taxon>Parastacoidea</taxon>
        <taxon>Parastacidae</taxon>
        <taxon>Cherax</taxon>
    </lineage>
</organism>
<gene>
    <name evidence="3" type="ORF">OTU49_002364</name>
</gene>
<evidence type="ECO:0000313" key="4">
    <source>
        <dbReference type="Proteomes" id="UP001445076"/>
    </source>
</evidence>
<reference evidence="3" key="2">
    <citation type="submission" date="2024-01" db="EMBL/GenBank/DDBJ databases">
        <authorList>
            <person name="He J."/>
            <person name="Wang M."/>
            <person name="Zheng J."/>
            <person name="Liu Z."/>
        </authorList>
    </citation>
    <scope>NUCLEOTIDE SEQUENCE</scope>
    <source>
        <strain evidence="3">ZL_2023a</strain>
        <tissue evidence="3">Muscle</tissue>
    </source>
</reference>
<dbReference type="Gene3D" id="2.130.10.130">
    <property type="entry name" value="Integrin alpha, N-terminal"/>
    <property type="match status" value="1"/>
</dbReference>
<dbReference type="InterPro" id="IPR013517">
    <property type="entry name" value="FG-GAP"/>
</dbReference>
<dbReference type="InterPro" id="IPR028994">
    <property type="entry name" value="Integrin_alpha_N"/>
</dbReference>
<dbReference type="EMBL" id="JARKIK010000030">
    <property type="protein sequence ID" value="KAK8741733.1"/>
    <property type="molecule type" value="Genomic_DNA"/>
</dbReference>
<reference evidence="3 4" key="1">
    <citation type="journal article" date="2024" name="BMC Genomics">
        <title>Genome assembly of redclaw crayfish (Cherax quadricarinatus) provides insights into its immune adaptation and hypoxia tolerance.</title>
        <authorList>
            <person name="Liu Z."/>
            <person name="Zheng J."/>
            <person name="Li H."/>
            <person name="Fang K."/>
            <person name="Wang S."/>
            <person name="He J."/>
            <person name="Zhou D."/>
            <person name="Weng S."/>
            <person name="Chi M."/>
            <person name="Gu Z."/>
            <person name="He J."/>
            <person name="Li F."/>
            <person name="Wang M."/>
        </authorList>
    </citation>
    <scope>NUCLEOTIDE SEQUENCE [LARGE SCALE GENOMIC DNA]</scope>
    <source>
        <strain evidence="3">ZL_2023a</strain>
    </source>
</reference>
<dbReference type="AlphaFoldDB" id="A0AAW0XUT4"/>
<evidence type="ECO:0000256" key="1">
    <source>
        <dbReference type="ARBA" id="ARBA00022729"/>
    </source>
</evidence>
<comment type="caution">
    <text evidence="3">The sequence shown here is derived from an EMBL/GenBank/DDBJ whole genome shotgun (WGS) entry which is preliminary data.</text>
</comment>
<dbReference type="PANTHER" id="PTHR16026:SF0">
    <property type="entry name" value="CARTILAGE ACIDIC PROTEIN 1"/>
    <property type="match status" value="1"/>
</dbReference>
<dbReference type="InterPro" id="IPR011519">
    <property type="entry name" value="UnbV_ASPIC"/>
</dbReference>
<feature type="domain" description="ASPIC/UnbV" evidence="2">
    <location>
        <begin position="444"/>
        <end position="501"/>
    </location>
</feature>
<keyword evidence="4" id="KW-1185">Reference proteome</keyword>
<dbReference type="InterPro" id="IPR027039">
    <property type="entry name" value="Crtac1"/>
</dbReference>
<dbReference type="PANTHER" id="PTHR16026">
    <property type="entry name" value="CARTILAGE ACIDIC PROTEIN 1"/>
    <property type="match status" value="1"/>
</dbReference>
<protein>
    <recommendedName>
        <fullName evidence="2">ASPIC/UnbV domain-containing protein</fullName>
    </recommendedName>
</protein>
<name>A0AAW0XUT4_CHEQU</name>
<dbReference type="Pfam" id="PF07593">
    <property type="entry name" value="UnbV_ASPIC"/>
    <property type="match status" value="1"/>
</dbReference>
<dbReference type="SUPFAM" id="SSF69318">
    <property type="entry name" value="Integrin alpha N-terminal domain"/>
    <property type="match status" value="1"/>
</dbReference>
<dbReference type="Proteomes" id="UP001445076">
    <property type="component" value="Unassembled WGS sequence"/>
</dbReference>
<sequence length="517" mass="56715">MFQDITQQIYRQVQYDTVQLCYGLAVTDVDNDGQLELIVAGFAGPNLVLKYNKSKKKLENIAVDDPSSPYYALRDVAGNAVGVCACDVDGDGREEIYFLNSNQKYRDKLFKFRNGHYEDILADEINQDIASHLAGLSVACIDRNGTGKYAIYVANYSRGKLGTHSLTEMAELLNDPFGFSTFHDYYHLIEMDESCSDVANGVVALRNVAHEAGVAQLTGGRGVTVGPILSKDGRSDIFCKNEHGPNFLFKNNGDGTFTDVAAESGISDAYEHGGGGVMLTDFDGDGKLDIIYGNWNGPHRIFLQTTDDEGHPRFRNIATDEFAEPSPVRSLVAADFNNDGNLEVLMSNIAYRSPAPNRLFQVMRGANGQDPTIKEINIGKALEPCFQTAGCAVTDLNGDGILEMILTHGDSTIEPLSIFTPLTDKALNRGWLRVRVLTQQGAPARGAKVTLHTSRGRQARIIDTGSGYLCQMEPVAHFGIDCDIPVRLEVLWPDTKFKVLNLEASNVNMEMIVSHPR</sequence>
<evidence type="ECO:0000259" key="2">
    <source>
        <dbReference type="Pfam" id="PF07593"/>
    </source>
</evidence>
<dbReference type="Pfam" id="PF13517">
    <property type="entry name" value="FG-GAP_3"/>
    <property type="match status" value="2"/>
</dbReference>
<proteinExistence type="predicted"/>
<accession>A0AAW0XUT4</accession>
<dbReference type="EMBL" id="JARKIK010000030">
    <property type="protein sequence ID" value="KAK8741734.1"/>
    <property type="molecule type" value="Genomic_DNA"/>
</dbReference>